<name>A0A0E9S0I1_ANGAN</name>
<sequence>MFKCFSLNVWSHSERTNISENAFDIKTKRTKTKCTISEEHQAIKLHVKEQNKTKQRM</sequence>
<protein>
    <submittedName>
        <fullName evidence="1">Uncharacterized protein</fullName>
    </submittedName>
</protein>
<proteinExistence type="predicted"/>
<reference evidence="1" key="2">
    <citation type="journal article" date="2015" name="Fish Shellfish Immunol.">
        <title>Early steps in the European eel (Anguilla anguilla)-Vibrio vulnificus interaction in the gills: Role of the RtxA13 toxin.</title>
        <authorList>
            <person name="Callol A."/>
            <person name="Pajuelo D."/>
            <person name="Ebbesson L."/>
            <person name="Teles M."/>
            <person name="MacKenzie S."/>
            <person name="Amaro C."/>
        </authorList>
    </citation>
    <scope>NUCLEOTIDE SEQUENCE</scope>
</reference>
<reference evidence="1" key="1">
    <citation type="submission" date="2014-11" db="EMBL/GenBank/DDBJ databases">
        <authorList>
            <person name="Amaro Gonzalez C."/>
        </authorList>
    </citation>
    <scope>NUCLEOTIDE SEQUENCE</scope>
</reference>
<evidence type="ECO:0000313" key="1">
    <source>
        <dbReference type="EMBL" id="JAH34170.1"/>
    </source>
</evidence>
<organism evidence="1">
    <name type="scientific">Anguilla anguilla</name>
    <name type="common">European freshwater eel</name>
    <name type="synonym">Muraena anguilla</name>
    <dbReference type="NCBI Taxonomy" id="7936"/>
    <lineage>
        <taxon>Eukaryota</taxon>
        <taxon>Metazoa</taxon>
        <taxon>Chordata</taxon>
        <taxon>Craniata</taxon>
        <taxon>Vertebrata</taxon>
        <taxon>Euteleostomi</taxon>
        <taxon>Actinopterygii</taxon>
        <taxon>Neopterygii</taxon>
        <taxon>Teleostei</taxon>
        <taxon>Anguilliformes</taxon>
        <taxon>Anguillidae</taxon>
        <taxon>Anguilla</taxon>
    </lineage>
</organism>
<accession>A0A0E9S0I1</accession>
<dbReference type="AlphaFoldDB" id="A0A0E9S0I1"/>
<dbReference type="EMBL" id="GBXM01074407">
    <property type="protein sequence ID" value="JAH34170.1"/>
    <property type="molecule type" value="Transcribed_RNA"/>
</dbReference>